<evidence type="ECO:0000313" key="6">
    <source>
        <dbReference type="Proteomes" id="UP000187321"/>
    </source>
</evidence>
<evidence type="ECO:0000313" key="5">
    <source>
        <dbReference type="Proteomes" id="UP000185687"/>
    </source>
</evidence>
<dbReference type="Pfam" id="PF13738">
    <property type="entry name" value="Pyr_redox_3"/>
    <property type="match status" value="3"/>
</dbReference>
<sequence length="461" mass="48641">MTLSRTLDVAIVGAGPAGVGTAVALERLDVEYVVLERECIGASFRQWPAEMELLTPSFPANAFGVRDLNAITLDTSPALALDSEHPTGDQYAEYLEAVAEFHELPIETGVDVDAVVPDAGSSESSDGDDATAADGFTLETSEGRLEVASVVWAAGQYQYPSSGSIPGASSAIHVSTIDSWAAHADRWSGEDGSPDESDQTVAASTPSASSQSPASPLAADGAGVSPPSADDVVIVGGAESGIDAALGLADTGLSVTVVDPDGPWQYRSPDPSEVLSPRTTDRLEAALDAEQPITLVTDARVERIEREETGTDSSSEARVETRTDPSDGPETPGSTVERAGYAVVTDDGNRIHSRTPPVLSTGFEGSITLVDDLFAVDEHGFPELTDQDESTATSGLFLVGPQVAHEGQQFCFIYKFRQRFAVVAEAIGDRLEAETTPLEAYREKRMFLENLECCEPSYCDC</sequence>
<feature type="region of interest" description="Disordered" evidence="2">
    <location>
        <begin position="185"/>
        <end position="226"/>
    </location>
</feature>
<name>A0A1N6ZZT5_9EURY</name>
<organism evidence="4 5">
    <name type="scientific">Natronorubrum daqingense</name>
    <dbReference type="NCBI Taxonomy" id="588898"/>
    <lineage>
        <taxon>Archaea</taxon>
        <taxon>Methanobacteriati</taxon>
        <taxon>Methanobacteriota</taxon>
        <taxon>Stenosarchaea group</taxon>
        <taxon>Halobacteria</taxon>
        <taxon>Halobacteriales</taxon>
        <taxon>Natrialbaceae</taxon>
        <taxon>Natronorubrum</taxon>
    </lineage>
</organism>
<evidence type="ECO:0000313" key="3">
    <source>
        <dbReference type="EMBL" id="APX95190.1"/>
    </source>
</evidence>
<dbReference type="SUPFAM" id="SSF51905">
    <property type="entry name" value="FAD/NAD(P)-binding domain"/>
    <property type="match status" value="1"/>
</dbReference>
<dbReference type="Proteomes" id="UP000187321">
    <property type="component" value="Chromosome"/>
</dbReference>
<dbReference type="InterPro" id="IPR036188">
    <property type="entry name" value="FAD/NAD-bd_sf"/>
</dbReference>
<dbReference type="Proteomes" id="UP000185687">
    <property type="component" value="Unassembled WGS sequence"/>
</dbReference>
<keyword evidence="5" id="KW-1185">Reference proteome</keyword>
<feature type="compositionally biased region" description="Basic and acidic residues" evidence="2">
    <location>
        <begin position="300"/>
        <end position="325"/>
    </location>
</feature>
<dbReference type="PRINTS" id="PR00368">
    <property type="entry name" value="FADPNR"/>
</dbReference>
<evidence type="ECO:0000256" key="1">
    <source>
        <dbReference type="ARBA" id="ARBA00023002"/>
    </source>
</evidence>
<dbReference type="GeneID" id="30954365"/>
<dbReference type="PANTHER" id="PTHR43539">
    <property type="entry name" value="FLAVIN-BINDING MONOOXYGENASE-LIKE PROTEIN (AFU_ORTHOLOGUE AFUA_4G09220)"/>
    <property type="match status" value="1"/>
</dbReference>
<dbReference type="OrthoDB" id="213162at2157"/>
<evidence type="ECO:0000256" key="2">
    <source>
        <dbReference type="SAM" id="MobiDB-lite"/>
    </source>
</evidence>
<dbReference type="GO" id="GO:0050660">
    <property type="term" value="F:flavin adenine dinucleotide binding"/>
    <property type="evidence" value="ECO:0007669"/>
    <property type="project" value="TreeGrafter"/>
</dbReference>
<accession>A0A1N6ZZT5</accession>
<dbReference type="InterPro" id="IPR050982">
    <property type="entry name" value="Auxin_biosynth/cation_transpt"/>
</dbReference>
<dbReference type="AlphaFoldDB" id="A0A1N6ZZT5"/>
<feature type="compositionally biased region" description="Low complexity" evidence="2">
    <location>
        <begin position="202"/>
        <end position="219"/>
    </location>
</feature>
<proteinExistence type="predicted"/>
<reference evidence="4 5" key="2">
    <citation type="submission" date="2017-01" db="EMBL/GenBank/DDBJ databases">
        <authorList>
            <person name="Mah S.A."/>
            <person name="Swanson W.J."/>
            <person name="Moy G.W."/>
            <person name="Vacquier V.D."/>
        </authorList>
    </citation>
    <scope>NUCLEOTIDE SEQUENCE [LARGE SCALE GENOMIC DNA]</scope>
    <source>
        <strain evidence="4 5">CGMCC 1.8909</strain>
    </source>
</reference>
<dbReference type="Gene3D" id="3.50.50.60">
    <property type="entry name" value="FAD/NAD(P)-binding domain"/>
    <property type="match status" value="2"/>
</dbReference>
<evidence type="ECO:0000313" key="4">
    <source>
        <dbReference type="EMBL" id="SIR32322.1"/>
    </source>
</evidence>
<reference evidence="3 6" key="1">
    <citation type="submission" date="2017-01" db="EMBL/GenBank/DDBJ databases">
        <title>Complete genome sequence of Haloterrigena daqingensis type strain (JX313T).</title>
        <authorList>
            <person name="Shuang W."/>
        </authorList>
    </citation>
    <scope>NUCLEOTIDE SEQUENCE [LARGE SCALE GENOMIC DNA]</scope>
    <source>
        <strain evidence="3 6">JX313</strain>
    </source>
</reference>
<dbReference type="EMBL" id="CP019327">
    <property type="protein sequence ID" value="APX95190.1"/>
    <property type="molecule type" value="Genomic_DNA"/>
</dbReference>
<keyword evidence="1" id="KW-0560">Oxidoreductase</keyword>
<protein>
    <submittedName>
        <fullName evidence="4">Pyridine nucleotide-disulphide oxidoreductase</fullName>
    </submittedName>
    <submittedName>
        <fullName evidence="3">Thioredoxin reductase-like protein</fullName>
    </submittedName>
</protein>
<gene>
    <name evidence="3" type="ORF">BB347_00440</name>
    <name evidence="4" type="ORF">SAMN05421809_0976</name>
</gene>
<feature type="region of interest" description="Disordered" evidence="2">
    <location>
        <begin position="300"/>
        <end position="339"/>
    </location>
</feature>
<dbReference type="RefSeq" id="WP_076579563.1">
    <property type="nucleotide sequence ID" value="NZ_CP019327.1"/>
</dbReference>
<dbReference type="STRING" id="588898.BB347_00440"/>
<dbReference type="GO" id="GO:0004497">
    <property type="term" value="F:monooxygenase activity"/>
    <property type="evidence" value="ECO:0007669"/>
    <property type="project" value="TreeGrafter"/>
</dbReference>
<dbReference type="PANTHER" id="PTHR43539:SF89">
    <property type="entry name" value="NAD(P)-BINDING DOMAIN-CONTAINING PROTEIN"/>
    <property type="match status" value="1"/>
</dbReference>
<dbReference type="EMBL" id="FTNP01000001">
    <property type="protein sequence ID" value="SIR32322.1"/>
    <property type="molecule type" value="Genomic_DNA"/>
</dbReference>
<dbReference type="KEGG" id="hda:BB347_00440"/>